<keyword evidence="13" id="KW-1185">Reference proteome</keyword>
<organism evidence="12 13">
    <name type="scientific">Stephanodiscus triporus</name>
    <dbReference type="NCBI Taxonomy" id="2934178"/>
    <lineage>
        <taxon>Eukaryota</taxon>
        <taxon>Sar</taxon>
        <taxon>Stramenopiles</taxon>
        <taxon>Ochrophyta</taxon>
        <taxon>Bacillariophyta</taxon>
        <taxon>Coscinodiscophyceae</taxon>
        <taxon>Thalassiosirophycidae</taxon>
        <taxon>Stephanodiscales</taxon>
        <taxon>Stephanodiscaceae</taxon>
        <taxon>Stephanodiscus</taxon>
    </lineage>
</organism>
<evidence type="ECO:0000256" key="8">
    <source>
        <dbReference type="ARBA" id="ARBA00022741"/>
    </source>
</evidence>
<evidence type="ECO:0000256" key="10">
    <source>
        <dbReference type="SAM" id="MobiDB-lite"/>
    </source>
</evidence>
<reference evidence="12 13" key="1">
    <citation type="submission" date="2024-10" db="EMBL/GenBank/DDBJ databases">
        <title>Updated reference genomes for cyclostephanoid diatoms.</title>
        <authorList>
            <person name="Roberts W.R."/>
            <person name="Alverson A.J."/>
        </authorList>
    </citation>
    <scope>NUCLEOTIDE SEQUENCE [LARGE SCALE GENOMIC DNA]</scope>
    <source>
        <strain evidence="12 13">AJA276-08</strain>
    </source>
</reference>
<comment type="similarity">
    <text evidence="3">Belongs to the UPRTase family.</text>
</comment>
<dbReference type="CDD" id="cd06223">
    <property type="entry name" value="PRTases_typeI"/>
    <property type="match status" value="1"/>
</dbReference>
<evidence type="ECO:0000256" key="9">
    <source>
        <dbReference type="ARBA" id="ARBA00023134"/>
    </source>
</evidence>
<evidence type="ECO:0000256" key="5">
    <source>
        <dbReference type="ARBA" id="ARBA00022533"/>
    </source>
</evidence>
<evidence type="ECO:0000256" key="4">
    <source>
        <dbReference type="ARBA" id="ARBA00011894"/>
    </source>
</evidence>
<dbReference type="InterPro" id="IPR050054">
    <property type="entry name" value="UPRTase/APRTase"/>
</dbReference>
<feature type="domain" description="Phosphoribosyltransferase" evidence="11">
    <location>
        <begin position="41"/>
        <end position="249"/>
    </location>
</feature>
<keyword evidence="9" id="KW-0342">GTP-binding</keyword>
<evidence type="ECO:0000313" key="13">
    <source>
        <dbReference type="Proteomes" id="UP001530315"/>
    </source>
</evidence>
<comment type="cofactor">
    <cofactor evidence="1">
        <name>Mg(2+)</name>
        <dbReference type="ChEBI" id="CHEBI:18420"/>
    </cofactor>
</comment>
<dbReference type="NCBIfam" id="NF001097">
    <property type="entry name" value="PRK00129.1"/>
    <property type="match status" value="1"/>
</dbReference>
<dbReference type="Gene3D" id="3.40.50.2020">
    <property type="match status" value="1"/>
</dbReference>
<feature type="region of interest" description="Disordered" evidence="10">
    <location>
        <begin position="1"/>
        <end position="24"/>
    </location>
</feature>
<dbReference type="Proteomes" id="UP001530315">
    <property type="component" value="Unassembled WGS sequence"/>
</dbReference>
<dbReference type="Pfam" id="PF14681">
    <property type="entry name" value="UPRTase"/>
    <property type="match status" value="1"/>
</dbReference>
<evidence type="ECO:0000256" key="7">
    <source>
        <dbReference type="ARBA" id="ARBA00022679"/>
    </source>
</evidence>
<proteinExistence type="inferred from homology"/>
<gene>
    <name evidence="12" type="ORF">ACHAW5_004843</name>
</gene>
<dbReference type="EC" id="2.4.2.9" evidence="4"/>
<accession>A0ABD3MLH3</accession>
<dbReference type="GO" id="GO:0005525">
    <property type="term" value="F:GTP binding"/>
    <property type="evidence" value="ECO:0007669"/>
    <property type="project" value="UniProtKB-KW"/>
</dbReference>
<dbReference type="GO" id="GO:0004845">
    <property type="term" value="F:uracil phosphoribosyltransferase activity"/>
    <property type="evidence" value="ECO:0007669"/>
    <property type="project" value="UniProtKB-EC"/>
</dbReference>
<evidence type="ECO:0000259" key="11">
    <source>
        <dbReference type="Pfam" id="PF14681"/>
    </source>
</evidence>
<evidence type="ECO:0000256" key="6">
    <source>
        <dbReference type="ARBA" id="ARBA00022676"/>
    </source>
</evidence>
<name>A0ABD3MLH3_9STRA</name>
<dbReference type="InterPro" id="IPR000836">
    <property type="entry name" value="PRTase_dom"/>
</dbReference>
<dbReference type="AlphaFoldDB" id="A0ABD3MLH3"/>
<sequence length="271" mass="29158">MDEKKSEDNESSASAATTTSMASPSKVEANFVAPLGPNVHVSRHPVLAHKLSVLRSSSTVPSSFRAALREITFHLGYEATSTLTTRDVPITVPSSSDPSTHVDATGKKIRERVALIPVLRSGLGMVEPMLELVNGATVHHIGMYKNKSNLMPVQYYNRLPKVCGVDVAYVLDPLIATSNTVTSVVGMLKKWGVSEIHVLSVIASKTGLSELLKRHPDVHVTLGVIDDMLSDEGDVLPGLGDAGDRLFGTGEIGEEDELVHVSKRKRTMSDL</sequence>
<comment type="pathway">
    <text evidence="2">Pyrimidine metabolism; UMP biosynthesis via salvage pathway; UMP from uracil: step 1/1.</text>
</comment>
<evidence type="ECO:0000256" key="1">
    <source>
        <dbReference type="ARBA" id="ARBA00001946"/>
    </source>
</evidence>
<keyword evidence="5" id="KW-0021">Allosteric enzyme</keyword>
<dbReference type="SUPFAM" id="SSF53271">
    <property type="entry name" value="PRTase-like"/>
    <property type="match status" value="1"/>
</dbReference>
<keyword evidence="6" id="KW-0328">Glycosyltransferase</keyword>
<protein>
    <recommendedName>
        <fullName evidence="4">uracil phosphoribosyltransferase</fullName>
        <ecNumber evidence="4">2.4.2.9</ecNumber>
    </recommendedName>
</protein>
<dbReference type="InterPro" id="IPR029057">
    <property type="entry name" value="PRTase-like"/>
</dbReference>
<comment type="caution">
    <text evidence="12">The sequence shown here is derived from an EMBL/GenBank/DDBJ whole genome shotgun (WGS) entry which is preliminary data.</text>
</comment>
<evidence type="ECO:0000256" key="2">
    <source>
        <dbReference type="ARBA" id="ARBA00005180"/>
    </source>
</evidence>
<dbReference type="EMBL" id="JALLAZ020001795">
    <property type="protein sequence ID" value="KAL3763691.1"/>
    <property type="molecule type" value="Genomic_DNA"/>
</dbReference>
<evidence type="ECO:0000256" key="3">
    <source>
        <dbReference type="ARBA" id="ARBA00009516"/>
    </source>
</evidence>
<evidence type="ECO:0000313" key="12">
    <source>
        <dbReference type="EMBL" id="KAL3763691.1"/>
    </source>
</evidence>
<dbReference type="PANTHER" id="PTHR32315:SF4">
    <property type="entry name" value="URACIL PHOSPHORIBOSYLTRANSFERASE, CHLOROPLASTIC"/>
    <property type="match status" value="1"/>
</dbReference>
<dbReference type="PANTHER" id="PTHR32315">
    <property type="entry name" value="ADENINE PHOSPHORIBOSYLTRANSFERASE"/>
    <property type="match status" value="1"/>
</dbReference>
<feature type="compositionally biased region" description="Low complexity" evidence="10">
    <location>
        <begin position="11"/>
        <end position="24"/>
    </location>
</feature>
<keyword evidence="7" id="KW-0808">Transferase</keyword>
<keyword evidence="8" id="KW-0547">Nucleotide-binding</keyword>